<dbReference type="InterPro" id="IPR000209">
    <property type="entry name" value="Peptidase_S8/S53_dom"/>
</dbReference>
<dbReference type="PANTHER" id="PTHR43806">
    <property type="entry name" value="PEPTIDASE S8"/>
    <property type="match status" value="1"/>
</dbReference>
<protein>
    <submittedName>
        <fullName evidence="8">S8/S53 family peptidase</fullName>
    </submittedName>
</protein>
<keyword evidence="4 5" id="KW-0720">Serine protease</keyword>
<dbReference type="SUPFAM" id="SSF52743">
    <property type="entry name" value="Subtilisin-like"/>
    <property type="match status" value="1"/>
</dbReference>
<dbReference type="RefSeq" id="WP_344775518.1">
    <property type="nucleotide sequence ID" value="NZ_BAABAH010000007.1"/>
</dbReference>
<dbReference type="PROSITE" id="PS51892">
    <property type="entry name" value="SUBTILASE"/>
    <property type="match status" value="1"/>
</dbReference>
<gene>
    <name evidence="8" type="ORF">GCM10022242_23200</name>
</gene>
<dbReference type="PRINTS" id="PR00723">
    <property type="entry name" value="SUBTILISIN"/>
</dbReference>
<dbReference type="PROSITE" id="PS00138">
    <property type="entry name" value="SUBTILASE_SER"/>
    <property type="match status" value="1"/>
</dbReference>
<feature type="compositionally biased region" description="Basic and acidic residues" evidence="6">
    <location>
        <begin position="40"/>
        <end position="49"/>
    </location>
</feature>
<evidence type="ECO:0000313" key="9">
    <source>
        <dbReference type="Proteomes" id="UP001501821"/>
    </source>
</evidence>
<dbReference type="EMBL" id="BAABAH010000007">
    <property type="protein sequence ID" value="GAA3820885.1"/>
    <property type="molecule type" value="Genomic_DNA"/>
</dbReference>
<keyword evidence="9" id="KW-1185">Reference proteome</keyword>
<evidence type="ECO:0000256" key="2">
    <source>
        <dbReference type="ARBA" id="ARBA00022670"/>
    </source>
</evidence>
<feature type="region of interest" description="Disordered" evidence="6">
    <location>
        <begin position="29"/>
        <end position="49"/>
    </location>
</feature>
<dbReference type="InterPro" id="IPR023828">
    <property type="entry name" value="Peptidase_S8_Ser-AS"/>
</dbReference>
<proteinExistence type="inferred from homology"/>
<feature type="active site" description="Charge relay system" evidence="5">
    <location>
        <position position="263"/>
    </location>
</feature>
<dbReference type="PANTHER" id="PTHR43806:SF11">
    <property type="entry name" value="CEREVISIN-RELATED"/>
    <property type="match status" value="1"/>
</dbReference>
<organism evidence="8 9">
    <name type="scientific">Nocardioides panacisoli</name>
    <dbReference type="NCBI Taxonomy" id="627624"/>
    <lineage>
        <taxon>Bacteria</taxon>
        <taxon>Bacillati</taxon>
        <taxon>Actinomycetota</taxon>
        <taxon>Actinomycetes</taxon>
        <taxon>Propionibacteriales</taxon>
        <taxon>Nocardioidaceae</taxon>
        <taxon>Nocardioides</taxon>
    </lineage>
</organism>
<evidence type="ECO:0000256" key="3">
    <source>
        <dbReference type="ARBA" id="ARBA00022801"/>
    </source>
</evidence>
<dbReference type="Gene3D" id="3.40.50.200">
    <property type="entry name" value="Peptidase S8/S53 domain"/>
    <property type="match status" value="1"/>
</dbReference>
<evidence type="ECO:0000259" key="7">
    <source>
        <dbReference type="Pfam" id="PF00082"/>
    </source>
</evidence>
<keyword evidence="2 5" id="KW-0645">Protease</keyword>
<reference evidence="9" key="1">
    <citation type="journal article" date="2019" name="Int. J. Syst. Evol. Microbiol.">
        <title>The Global Catalogue of Microorganisms (GCM) 10K type strain sequencing project: providing services to taxonomists for standard genome sequencing and annotation.</title>
        <authorList>
            <consortium name="The Broad Institute Genomics Platform"/>
            <consortium name="The Broad Institute Genome Sequencing Center for Infectious Disease"/>
            <person name="Wu L."/>
            <person name="Ma J."/>
        </authorList>
    </citation>
    <scope>NUCLEOTIDE SEQUENCE [LARGE SCALE GENOMIC DNA]</scope>
    <source>
        <strain evidence="9">JCM 16953</strain>
    </source>
</reference>
<dbReference type="InterPro" id="IPR015500">
    <property type="entry name" value="Peptidase_S8_subtilisin-rel"/>
</dbReference>
<feature type="domain" description="Peptidase S8/S53" evidence="7">
    <location>
        <begin position="213"/>
        <end position="465"/>
    </location>
</feature>
<name>A0ABP7IL17_9ACTN</name>
<evidence type="ECO:0000256" key="1">
    <source>
        <dbReference type="ARBA" id="ARBA00011073"/>
    </source>
</evidence>
<comment type="caution">
    <text evidence="8">The sequence shown here is derived from an EMBL/GenBank/DDBJ whole genome shotgun (WGS) entry which is preliminary data.</text>
</comment>
<evidence type="ECO:0000313" key="8">
    <source>
        <dbReference type="EMBL" id="GAA3820885.1"/>
    </source>
</evidence>
<feature type="region of interest" description="Disordered" evidence="6">
    <location>
        <begin position="192"/>
        <end position="211"/>
    </location>
</feature>
<evidence type="ECO:0000256" key="5">
    <source>
        <dbReference type="PROSITE-ProRule" id="PRU01240"/>
    </source>
</evidence>
<evidence type="ECO:0000256" key="6">
    <source>
        <dbReference type="SAM" id="MobiDB-lite"/>
    </source>
</evidence>
<dbReference type="InterPro" id="IPR036852">
    <property type="entry name" value="Peptidase_S8/S53_dom_sf"/>
</dbReference>
<evidence type="ECO:0000256" key="4">
    <source>
        <dbReference type="ARBA" id="ARBA00022825"/>
    </source>
</evidence>
<feature type="active site" description="Charge relay system" evidence="5">
    <location>
        <position position="433"/>
    </location>
</feature>
<accession>A0ABP7IL17</accession>
<dbReference type="InterPro" id="IPR050131">
    <property type="entry name" value="Peptidase_S8_subtilisin-like"/>
</dbReference>
<comment type="similarity">
    <text evidence="1 5">Belongs to the peptidase S8 family.</text>
</comment>
<dbReference type="Proteomes" id="UP001501821">
    <property type="component" value="Unassembled WGS sequence"/>
</dbReference>
<sequence>MSESDRNPVPISRFRVVLNRLRFPWDWIRRDPGPTPGRGDGAKDDPRERLRVQVGVVRDAMGGDVATAGSDGAARAEDDADTAYLFRPGHALVRDDETFERLDRFFGDRQDTYAGRLDRVPDRAGDTGILVRLPSRRDERDDVLATLDEVDDAFRPSAQDDPDGYRVYTEHPVMTPDHLLYVTATGHLCPATEPQTVRTDRPWPDVNPDETAGEGIRVSVVDTGLWLGALDNPAVPWMDGVVPASPLDEEVILPPAIHPYGGHGTFVAGVIQCMAPASRVEVEGALTHGGAVYESDICLQLHQALTEREHPQIISISAGTHTRKNMALLGFDMLAAAHGLDDGEDTIVVAAAGNDGSTDPFWPAAFPWVVGVGSVDSDGKMSDYSNHGEWVDVYARGRDLVNAFPTGTYTCYEPPNKGQVRQFKNLAQWSGTSFSTPVVTGLIAARMSAAGENAQQARAAVLKGATTTGGLPIVGPLT</sequence>
<keyword evidence="3 5" id="KW-0378">Hydrolase</keyword>
<feature type="active site" description="Charge relay system" evidence="5">
    <location>
        <position position="222"/>
    </location>
</feature>
<dbReference type="Pfam" id="PF00082">
    <property type="entry name" value="Peptidase_S8"/>
    <property type="match status" value="1"/>
</dbReference>